<dbReference type="Pfam" id="PF15780">
    <property type="entry name" value="ASH"/>
    <property type="match status" value="1"/>
</dbReference>
<dbReference type="GO" id="GO:0005634">
    <property type="term" value="C:nucleus"/>
    <property type="evidence" value="ECO:0007669"/>
    <property type="project" value="UniProtKB-SubCell"/>
</dbReference>
<dbReference type="PANTHER" id="PTHR22706">
    <property type="entry name" value="ASSEMBLY FACTOR FOR SPINDLE MICROTUBULES"/>
    <property type="match status" value="1"/>
</dbReference>
<evidence type="ECO:0000256" key="4">
    <source>
        <dbReference type="ARBA" id="ARBA00022553"/>
    </source>
</evidence>
<keyword evidence="5" id="KW-0132">Cell division</keyword>
<evidence type="ECO:0000259" key="15">
    <source>
        <dbReference type="PROSITE" id="PS50021"/>
    </source>
</evidence>
<dbReference type="CDD" id="cd21223">
    <property type="entry name" value="CH_ASPM_rpt1"/>
    <property type="match status" value="1"/>
</dbReference>
<evidence type="ECO:0000256" key="9">
    <source>
        <dbReference type="ARBA" id="ARBA00023054"/>
    </source>
</evidence>
<dbReference type="AlphaFoldDB" id="F1S640"/>
<keyword evidence="10" id="KW-0539">Nucleus</keyword>
<dbReference type="InterPro" id="IPR031549">
    <property type="entry name" value="ASH"/>
</dbReference>
<dbReference type="PANTHER" id="PTHR22706:SF1">
    <property type="entry name" value="ASSEMBLY FACTOR FOR SPINDLE MICROTUBULES"/>
    <property type="match status" value="1"/>
</dbReference>
<dbReference type="GO" id="GO:0007051">
    <property type="term" value="P:spindle organization"/>
    <property type="evidence" value="ECO:0007669"/>
    <property type="project" value="UniProtKB-ARBA"/>
</dbReference>
<dbReference type="GO" id="GO:0005737">
    <property type="term" value="C:cytoplasm"/>
    <property type="evidence" value="ECO:0007669"/>
    <property type="project" value="UniProtKB-SubCell"/>
</dbReference>
<dbReference type="HOGENOM" id="CLU_000237_0_0_1"/>
<dbReference type="Gene3D" id="1.10.418.10">
    <property type="entry name" value="Calponin-like domain"/>
    <property type="match status" value="2"/>
</dbReference>
<keyword evidence="3" id="KW-0963">Cytoplasm</keyword>
<keyword evidence="11" id="KW-0131">Cell cycle</keyword>
<keyword evidence="6" id="KW-0677">Repeat</keyword>
<evidence type="ECO:0000256" key="6">
    <source>
        <dbReference type="ARBA" id="ARBA00022737"/>
    </source>
</evidence>
<dbReference type="GO" id="GO:0051301">
    <property type="term" value="P:cell division"/>
    <property type="evidence" value="ECO:0007669"/>
    <property type="project" value="UniProtKB-KW"/>
</dbReference>
<dbReference type="SMART" id="SM00015">
    <property type="entry name" value="IQ"/>
    <property type="match status" value="11"/>
</dbReference>
<reference evidence="16" key="3">
    <citation type="submission" date="2025-08" db="UniProtKB">
        <authorList>
            <consortium name="Ensembl"/>
        </authorList>
    </citation>
    <scope>IDENTIFICATION</scope>
</reference>
<dbReference type="GO" id="GO:0005516">
    <property type="term" value="F:calmodulin binding"/>
    <property type="evidence" value="ECO:0007669"/>
    <property type="project" value="UniProtKB-KW"/>
</dbReference>
<organism evidence="16 17">
    <name type="scientific">Sus scrofa</name>
    <name type="common">Pig</name>
    <dbReference type="NCBI Taxonomy" id="9823"/>
    <lineage>
        <taxon>Eukaryota</taxon>
        <taxon>Metazoa</taxon>
        <taxon>Chordata</taxon>
        <taxon>Craniata</taxon>
        <taxon>Vertebrata</taxon>
        <taxon>Euteleostomi</taxon>
        <taxon>Mammalia</taxon>
        <taxon>Eutheria</taxon>
        <taxon>Laurasiatheria</taxon>
        <taxon>Artiodactyla</taxon>
        <taxon>Suina</taxon>
        <taxon>Suidae</taxon>
        <taxon>Sus</taxon>
    </lineage>
</organism>
<evidence type="ECO:0000256" key="12">
    <source>
        <dbReference type="ARBA" id="ARBA00059155"/>
    </source>
</evidence>
<dbReference type="FunFam" id="1.20.5.190:FF:000008">
    <property type="entry name" value="Abnormal spindle-like microcephaly-associated protein homolog"/>
    <property type="match status" value="1"/>
</dbReference>
<feature type="compositionally biased region" description="Basic and acidic residues" evidence="14">
    <location>
        <begin position="9"/>
        <end position="20"/>
    </location>
</feature>
<dbReference type="Pfam" id="PF00612">
    <property type="entry name" value="IQ"/>
    <property type="match status" value="7"/>
</dbReference>
<protein>
    <recommendedName>
        <fullName evidence="13">Abnormal spindle-like microcephaly-associated protein homolog</fullName>
    </recommendedName>
</protein>
<evidence type="ECO:0000256" key="3">
    <source>
        <dbReference type="ARBA" id="ARBA00022490"/>
    </source>
</evidence>
<dbReference type="ExpressionAtlas" id="F1S640">
    <property type="expression patterns" value="baseline and differential"/>
</dbReference>
<keyword evidence="7" id="KW-0498">Mitosis</keyword>
<gene>
    <name evidence="16" type="primary">ASPM</name>
</gene>
<dbReference type="SUPFAM" id="SSF47576">
    <property type="entry name" value="Calponin-homology domain, CH-domain"/>
    <property type="match status" value="1"/>
</dbReference>
<dbReference type="FunFam" id="1.10.418.10:FF:000051">
    <property type="entry name" value="Abnormal spindle-like microcephaly-associated protein homolog"/>
    <property type="match status" value="1"/>
</dbReference>
<comment type="subcellular location">
    <subcellularLocation>
        <location evidence="2">Cytoplasm</location>
    </subcellularLocation>
    <subcellularLocation>
        <location evidence="1">Nucleus</location>
    </subcellularLocation>
</comment>
<dbReference type="CDD" id="cd23767">
    <property type="entry name" value="IQCD"/>
    <property type="match status" value="2"/>
</dbReference>
<keyword evidence="4" id="KW-0597">Phosphoprotein</keyword>
<evidence type="ECO:0000256" key="11">
    <source>
        <dbReference type="ARBA" id="ARBA00023306"/>
    </source>
</evidence>
<dbReference type="SMART" id="SM00033">
    <property type="entry name" value="CH"/>
    <property type="match status" value="1"/>
</dbReference>
<feature type="domain" description="Calponin-homology (CH)" evidence="15">
    <location>
        <begin position="1111"/>
        <end position="1262"/>
    </location>
</feature>
<dbReference type="InterPro" id="IPR000048">
    <property type="entry name" value="IQ_motif_EF-hand-BS"/>
</dbReference>
<dbReference type="PROSITE" id="PS50096">
    <property type="entry name" value="IQ"/>
    <property type="match status" value="9"/>
</dbReference>
<reference evidence="17" key="1">
    <citation type="submission" date="2009-11" db="EMBL/GenBank/DDBJ databases">
        <authorList>
            <consortium name="Porcine genome sequencing project"/>
        </authorList>
    </citation>
    <scope>NUCLEOTIDE SEQUENCE [LARGE SCALE GENOMIC DNA]</scope>
    <source>
        <strain evidence="17">Duroc</strain>
    </source>
</reference>
<dbReference type="PROSITE" id="PS50021">
    <property type="entry name" value="CH"/>
    <property type="match status" value="2"/>
</dbReference>
<proteinExistence type="predicted"/>
<sequence>MATRRRGRGCWERSPPERRPPAGPPGPRAEEEAASPPVLSLSHFCRSPFLCFGDVRLGASRTLPLALDNPNEETADVRLSRVPAAEQGFSIWPSAFVLQPKEKVVISITWTPLKGGRVREIVTFLVNDVLKHQAILLGNAEEQKKKKRSLWDTINKKKASASSSNNKKVSNIPNINKTFSVSPKAERVRSPLQACENLAVNESCSPKDNHSLILEENTIPISPISPAFPECHGDTCLPLSARRSTAYTSLPVSENGELLKVEGALLSKDFNFNEKILTETSFDSTNNVNGQIEENSKLILTPNYSSTLNITQSQGHFLSPDSFVNNSRSANDEPELAACPSPDIFVEGNSRPVQLESKSVHEIYQTILSPDSFIKDSYGLNQDLESESFNPVLSPGQFVRGSVAYICISQQTCKLSPLANVNSQASQSPQDGRKNEVFPCIPECQLSKSPEAIFEESKAVEMKSNCYTFKKQNQPKFSAAQDISGHSHHKPIKRRPILSATVIKRKPTCARENQTETNKPKAKRCLNSEVGECEKDNQKEDFHSYILAGDPTLSKTKNYTNVITPPSKTTLVSRKRKSEGNTEDEKVRVTVTEDTEVQELKRIHFSPVEPKASAVKITRTVMTSTSKRISSRERVNLKRKTDAFGYRTPSSKTNRRTKAIVPVAQSTLTFIKPLKTGIPRHPMPFAAKNMFYDERWKEKQEQGFTWWLNFILTPDDFTVKTNISEVNATTLLLGVENQHKISVPRAPTKDEVSLRAYTAQCRLNRLRRAACRLFTSEKMVKAMKKLEIEIEARRLIVRKDRHLWKDVGERQKILNWLLSYNPLWLRIGLETVYGELIPLEDNSDVTGLAVFILNRLLWNPDIAAEYRHPTVPHLYRDGHEESLSKFTLKKLLLLVCFLDYAKISRLIDHDPCLFCKDAKFKASKEILLAFSRDFLGGEGDLSRHLSFLGLPVNHVQTPFDEFDFAVTNLAIDLQCGVRLVRTMELLTRNWNLSKKLRIPAISRLQKMHNVDIVFEILKSRGVQLNDELGNTILSKDIVDRHREKTLALLWKIALTFQVEISLNLDQLKEEIDFLKRTQSLKKTMFALSCRSDAVISKKKDKRHSGQFEQYSESIKLLMDWVNAVCGFYNKKVENFTVSFSDGRVLCYLIHHYHPCYVPLDAICQCTTQTVECTQTGSVVLNSSSESEQSSLDLSLKALDSENTSELYKELLENEKKNFQLVRSAVRDLGGIPAMIHHSDMSNTIPDEKVVITYLSFLCARLLDLRKETRAARLIQTTWRKYKLKKDLKHHQKQHACAVIIQSCYRAYVQRRRAAVVTLQSAYRGLRVRRDIKEQHKAATTIQSRYRAHQTQKQYATYRASAVLIQRWYRDTKIANCQRKEYLTLKKAAVTVQARRRYHQMRTAAIVIQRRYRAYHQGKTHLRKMQTAATLIQAHYRRYRQQTHFNTLKKATKMVQQKYRAVRERNVQLQRYTRLRHSVIRLQAAFRGMRARRQLKVRHAAAALIQRRFRTLMMRRRFLSLRRTARWFRARLQQKRLLQKYHRVITIQHEAQERISQQNRAASVIQRAVRHFLLRKKQEKLNNRITKIQALWRGYSWRKRNDCAKIKAIRQRLHCANREIREENKLYQRTALALRGLLTYKYLSAILEALKHLEVVTRLSSLCCENMAQSGAIAKIFVLIRSCNRSVPCMEVIGYAVQVLLNVAKYEKTTPAVYDVENSVDTLLELLHMYQEKPGDKVADKTRSIFTKTCCLLAVLLKTTNRASDVRSRSKAVDRIYNLYKLTAHKHKVNTERILCKQRKNSSLSLACIPETPVRTRMVSRLKPDWVLRNDNVEEILTPLRALQMVMDTLGLPY</sequence>
<dbReference type="Bgee" id="ENSSSCG00000010896">
    <property type="expression patterns" value="Expressed in oocyte and 25 other cell types or tissues"/>
</dbReference>
<evidence type="ECO:0000256" key="13">
    <source>
        <dbReference type="ARBA" id="ARBA00070566"/>
    </source>
</evidence>
<dbReference type="InterPro" id="IPR001715">
    <property type="entry name" value="CH_dom"/>
</dbReference>
<dbReference type="GO" id="GO:0000922">
    <property type="term" value="C:spindle pole"/>
    <property type="evidence" value="ECO:0007669"/>
    <property type="project" value="UniProtKB-ARBA"/>
</dbReference>
<evidence type="ECO:0000313" key="16">
    <source>
        <dbReference type="Ensembl" id="ENSSSCP00000011614.5"/>
    </source>
</evidence>
<dbReference type="InterPro" id="IPR027417">
    <property type="entry name" value="P-loop_NTPase"/>
</dbReference>
<dbReference type="Proteomes" id="UP000008227">
    <property type="component" value="Chromosome 10"/>
</dbReference>
<dbReference type="Ensembl" id="ENSSSCT00000011921.5">
    <property type="protein sequence ID" value="ENSSSCP00000011614.5"/>
    <property type="gene ID" value="ENSSSCG00000010896.5"/>
</dbReference>
<evidence type="ECO:0000256" key="7">
    <source>
        <dbReference type="ARBA" id="ARBA00022776"/>
    </source>
</evidence>
<keyword evidence="17" id="KW-1185">Reference proteome</keyword>
<dbReference type="FunFam" id="2.60.40.10:FF:001429">
    <property type="entry name" value="Abnormal spindle-like microcephaly-associated protein homolog"/>
    <property type="match status" value="1"/>
</dbReference>
<dbReference type="Gene3D" id="2.60.40.10">
    <property type="entry name" value="Immunoglobulins"/>
    <property type="match status" value="1"/>
</dbReference>
<evidence type="ECO:0000313" key="17">
    <source>
        <dbReference type="Proteomes" id="UP000008227"/>
    </source>
</evidence>
<evidence type="ECO:0000256" key="5">
    <source>
        <dbReference type="ARBA" id="ARBA00022618"/>
    </source>
</evidence>
<name>F1S640_PIG</name>
<evidence type="ECO:0000256" key="1">
    <source>
        <dbReference type="ARBA" id="ARBA00004123"/>
    </source>
</evidence>
<dbReference type="InterPro" id="IPR013783">
    <property type="entry name" value="Ig-like_fold"/>
</dbReference>
<dbReference type="GeneTree" id="ENSGT00560000077332"/>
<evidence type="ECO:0000256" key="14">
    <source>
        <dbReference type="SAM" id="MobiDB-lite"/>
    </source>
</evidence>
<dbReference type="Gene3D" id="1.20.5.190">
    <property type="match status" value="6"/>
</dbReference>
<dbReference type="CDD" id="cd21224">
    <property type="entry name" value="CH_ASPM_rpt2"/>
    <property type="match status" value="1"/>
</dbReference>
<keyword evidence="9" id="KW-0175">Coiled coil</keyword>
<feature type="region of interest" description="Disordered" evidence="14">
    <location>
        <begin position="1"/>
        <end position="33"/>
    </location>
</feature>
<accession>F1S640</accession>
<keyword evidence="8" id="KW-0112">Calmodulin-binding</keyword>
<dbReference type="FunFam" id="1.20.5.190:FF:000016">
    <property type="entry name" value="Abnormal spindle-like microcephaly-associated protein homolog"/>
    <property type="match status" value="1"/>
</dbReference>
<reference evidence="16" key="4">
    <citation type="submission" date="2025-09" db="UniProtKB">
        <authorList>
            <consortium name="Ensembl"/>
        </authorList>
    </citation>
    <scope>IDENTIFICATION</scope>
</reference>
<dbReference type="Pfam" id="PF00307">
    <property type="entry name" value="CH"/>
    <property type="match status" value="1"/>
</dbReference>
<feature type="domain" description="Calponin-homology (CH)" evidence="15">
    <location>
        <begin position="921"/>
        <end position="1057"/>
    </location>
</feature>
<evidence type="ECO:0000256" key="8">
    <source>
        <dbReference type="ARBA" id="ARBA00022860"/>
    </source>
</evidence>
<comment type="function">
    <text evidence="12">Probable role in mitotic spindle regulation and coordination of mitotic processes. May have a preferential role in regulating neurogenesis.</text>
</comment>
<evidence type="ECO:0000256" key="2">
    <source>
        <dbReference type="ARBA" id="ARBA00004496"/>
    </source>
</evidence>
<dbReference type="InterPro" id="IPR051185">
    <property type="entry name" value="ASPM"/>
</dbReference>
<dbReference type="SUPFAM" id="SSF52540">
    <property type="entry name" value="P-loop containing nucleoside triphosphate hydrolases"/>
    <property type="match status" value="1"/>
</dbReference>
<dbReference type="eggNOG" id="KOG0165">
    <property type="taxonomic scope" value="Eukaryota"/>
</dbReference>
<evidence type="ECO:0000256" key="10">
    <source>
        <dbReference type="ARBA" id="ARBA00023242"/>
    </source>
</evidence>
<reference evidence="16" key="2">
    <citation type="journal article" date="2020" name="Gigascience">
        <title>An improved pig reference genome sequence to enable pig genetics and genomics research.</title>
        <authorList>
            <person name="Warr A."/>
            <person name="Affara N."/>
            <person name="Aken B."/>
            <person name="Beiki H."/>
            <person name="Bickhart D.M."/>
            <person name="Billis K."/>
            <person name="Chow W."/>
            <person name="Eory L."/>
            <person name="Finlayson H.A."/>
            <person name="Flicek P."/>
            <person name="Giron C.G."/>
            <person name="Griffin D.K."/>
            <person name="Hall R."/>
            <person name="Hannum G."/>
            <person name="Hourlier T."/>
            <person name="Howe K."/>
            <person name="Hume D.A."/>
            <person name="Izuogu O."/>
            <person name="Kim K."/>
            <person name="Koren S."/>
            <person name="Liu H."/>
            <person name="Manchanda N."/>
            <person name="Martin F.J."/>
            <person name="Nonneman D.J."/>
            <person name="O'Connor R.E."/>
            <person name="Phillippy A.M."/>
            <person name="Rohrer G.A."/>
            <person name="Rosen B.D."/>
            <person name="Rund L.A."/>
            <person name="Sargent C.A."/>
            <person name="Schook L.B."/>
            <person name="Schroeder S.G."/>
            <person name="Schwartz A.S."/>
            <person name="Skinner B.M."/>
            <person name="Talbot R."/>
            <person name="Tseng E."/>
            <person name="Tuggle C.K."/>
            <person name="Watson M."/>
            <person name="Smith T.P.L."/>
            <person name="Archibald A.L."/>
        </authorList>
    </citation>
    <scope>NUCLEOTIDE SEQUENCE [LARGE SCALE GENOMIC DNA]</scope>
    <source>
        <strain evidence="16">Duroc</strain>
    </source>
</reference>
<dbReference type="InterPro" id="IPR036872">
    <property type="entry name" value="CH_dom_sf"/>
</dbReference>